<evidence type="ECO:0000313" key="4">
    <source>
        <dbReference type="Proteomes" id="UP000827282"/>
    </source>
</evidence>
<feature type="domain" description="DUF7389" evidence="2">
    <location>
        <begin position="22"/>
        <end position="74"/>
    </location>
</feature>
<sequence>MTTDDNGTTETQRNLNESADKIRLSTKLKRGTGTRDQDTHTLKARGETPEEAAENLSDALAELEQRDVFIRARQV</sequence>
<protein>
    <recommendedName>
        <fullName evidence="2">DUF7389 domain-containing protein</fullName>
    </recommendedName>
</protein>
<dbReference type="Proteomes" id="UP000827282">
    <property type="component" value="Segment"/>
</dbReference>
<dbReference type="Pfam" id="PF24115">
    <property type="entry name" value="DUF7389"/>
    <property type="match status" value="1"/>
</dbReference>
<keyword evidence="4" id="KW-1185">Reference proteome</keyword>
<evidence type="ECO:0000256" key="1">
    <source>
        <dbReference type="SAM" id="MobiDB-lite"/>
    </source>
</evidence>
<organism evidence="3 4">
    <name type="scientific">Halorubrum tailed virus 29</name>
    <dbReference type="NCBI Taxonomy" id="2878010"/>
    <lineage>
        <taxon>Viruses</taxon>
        <taxon>Duplodnaviria</taxon>
        <taxon>Heunggongvirae</taxon>
        <taxon>Uroviricota</taxon>
        <taxon>Caudoviricetes</taxon>
        <taxon>Kirjokansivirales</taxon>
        <taxon>Haloferuviridae</taxon>
        <taxon>Dpdavirus</taxon>
        <taxon>Dpdavirus caudatum</taxon>
        <taxon>Dpdavirus HRTV29</taxon>
    </lineage>
</organism>
<evidence type="ECO:0000259" key="2">
    <source>
        <dbReference type="Pfam" id="PF24115"/>
    </source>
</evidence>
<accession>A0AAE8XYW8</accession>
<feature type="region of interest" description="Disordered" evidence="1">
    <location>
        <begin position="1"/>
        <end position="55"/>
    </location>
</feature>
<evidence type="ECO:0000313" key="3">
    <source>
        <dbReference type="EMBL" id="UBF23282.1"/>
    </source>
</evidence>
<feature type="compositionally biased region" description="Basic and acidic residues" evidence="1">
    <location>
        <begin position="33"/>
        <end position="48"/>
    </location>
</feature>
<dbReference type="InterPro" id="IPR055813">
    <property type="entry name" value="DUF7389"/>
</dbReference>
<proteinExistence type="predicted"/>
<reference evidence="3" key="1">
    <citation type="submission" date="2021-05" db="EMBL/GenBank/DDBJ databases">
        <title>Diversity, taxonomy and evolution of archaeal viruses of the class Caudoviricetes.</title>
        <authorList>
            <person name="Liu Y."/>
            <person name="Demina T.A."/>
            <person name="Roux S."/>
            <person name="Aiewsakun P."/>
            <person name="Kazlauskas D."/>
            <person name="Simmonds P."/>
            <person name="Prangishvili D."/>
            <person name="Oksanen H.M."/>
            <person name="Krupovic M."/>
        </authorList>
    </citation>
    <scope>NUCLEOTIDE SEQUENCE</scope>
    <source>
        <strain evidence="3">HRTV-29/29</strain>
    </source>
</reference>
<name>A0AAE8XYW8_9CAUD</name>
<gene>
    <name evidence="3" type="ORF">HRTV-29_gp4</name>
</gene>
<feature type="compositionally biased region" description="Polar residues" evidence="1">
    <location>
        <begin position="1"/>
        <end position="17"/>
    </location>
</feature>
<dbReference type="EMBL" id="MZ334526">
    <property type="protein sequence ID" value="UBF23282.1"/>
    <property type="molecule type" value="Genomic_DNA"/>
</dbReference>